<dbReference type="PANTHER" id="PTHR23036:SF151">
    <property type="entry name" value="FIBRONECTIN TYPE-III DOMAIN-CONTAINING PROTEIN"/>
    <property type="match status" value="1"/>
</dbReference>
<proteinExistence type="predicted"/>
<organism evidence="7 8">
    <name type="scientific">Desmophyllum pertusum</name>
    <dbReference type="NCBI Taxonomy" id="174260"/>
    <lineage>
        <taxon>Eukaryota</taxon>
        <taxon>Metazoa</taxon>
        <taxon>Cnidaria</taxon>
        <taxon>Anthozoa</taxon>
        <taxon>Hexacorallia</taxon>
        <taxon>Scleractinia</taxon>
        <taxon>Caryophylliina</taxon>
        <taxon>Caryophylliidae</taxon>
        <taxon>Desmophyllum</taxon>
    </lineage>
</organism>
<dbReference type="Pfam" id="PF00041">
    <property type="entry name" value="fn3"/>
    <property type="match status" value="1"/>
</dbReference>
<keyword evidence="5" id="KW-0325">Glycoprotein</keyword>
<gene>
    <name evidence="7" type="ORF">OS493_033023</name>
</gene>
<evidence type="ECO:0000313" key="7">
    <source>
        <dbReference type="EMBL" id="KAJ7382738.1"/>
    </source>
</evidence>
<dbReference type="AlphaFoldDB" id="A0A9X0D1Y8"/>
<dbReference type="Gene3D" id="2.60.40.10">
    <property type="entry name" value="Immunoglobulins"/>
    <property type="match status" value="3"/>
</dbReference>
<dbReference type="InterPro" id="IPR003961">
    <property type="entry name" value="FN3_dom"/>
</dbReference>
<feature type="domain" description="Fibronectin type-III" evidence="6">
    <location>
        <begin position="154"/>
        <end position="249"/>
    </location>
</feature>
<dbReference type="InterPro" id="IPR013783">
    <property type="entry name" value="Ig-like_fold"/>
</dbReference>
<dbReference type="InterPro" id="IPR036116">
    <property type="entry name" value="FN3_sf"/>
</dbReference>
<dbReference type="SMART" id="SM00060">
    <property type="entry name" value="FN3"/>
    <property type="match status" value="2"/>
</dbReference>
<evidence type="ECO:0000256" key="3">
    <source>
        <dbReference type="ARBA" id="ARBA00023157"/>
    </source>
</evidence>
<evidence type="ECO:0000313" key="8">
    <source>
        <dbReference type="Proteomes" id="UP001163046"/>
    </source>
</evidence>
<dbReference type="Proteomes" id="UP001163046">
    <property type="component" value="Unassembled WGS sequence"/>
</dbReference>
<dbReference type="OrthoDB" id="6418794at2759"/>
<dbReference type="SUPFAM" id="SSF49265">
    <property type="entry name" value="Fibronectin type III"/>
    <property type="match status" value="2"/>
</dbReference>
<keyword evidence="2" id="KW-0677">Repeat</keyword>
<keyword evidence="4" id="KW-0675">Receptor</keyword>
<evidence type="ECO:0000256" key="1">
    <source>
        <dbReference type="ARBA" id="ARBA00022729"/>
    </source>
</evidence>
<sequence>MVTVNSTTLHAELEGLGKYKEYSIQVVGSTVVGLGNFSEPVFVRTEQDVPDEPPVNIRARGIEPTVIQVHWSPVPYETINGIGLGYKLDLFDISGNKIGNYTLSASVLSLDIIAPFKPPGNLTGHATSSTTIFVQWNSVFLPNIRGILRDPESPPLYFTYSAPSSTSLFVEWGPIPPRFQNGIIRGFKVQFHENPSNGTVEVRERGPLANFVILDDLKKFAFYSIQVRAFTTIGYGPGNNLTALTAQDGMDLTCNKCFL</sequence>
<accession>A0A9X0D1Y8</accession>
<dbReference type="EMBL" id="MU825915">
    <property type="protein sequence ID" value="KAJ7382738.1"/>
    <property type="molecule type" value="Genomic_DNA"/>
</dbReference>
<dbReference type="InterPro" id="IPR050379">
    <property type="entry name" value="Type-I_Cytokine_Rcpt"/>
</dbReference>
<dbReference type="GO" id="GO:0043235">
    <property type="term" value="C:receptor complex"/>
    <property type="evidence" value="ECO:0007669"/>
    <property type="project" value="TreeGrafter"/>
</dbReference>
<dbReference type="GO" id="GO:0004896">
    <property type="term" value="F:cytokine receptor activity"/>
    <property type="evidence" value="ECO:0007669"/>
    <property type="project" value="TreeGrafter"/>
</dbReference>
<dbReference type="PANTHER" id="PTHR23036">
    <property type="entry name" value="CYTOKINE RECEPTOR"/>
    <property type="match status" value="1"/>
</dbReference>
<protein>
    <recommendedName>
        <fullName evidence="6">Fibronectin type-III domain-containing protein</fullName>
    </recommendedName>
</protein>
<keyword evidence="3" id="KW-1015">Disulfide bond</keyword>
<dbReference type="CDD" id="cd00063">
    <property type="entry name" value="FN3"/>
    <property type="match status" value="2"/>
</dbReference>
<keyword evidence="1" id="KW-0732">Signal</keyword>
<keyword evidence="8" id="KW-1185">Reference proteome</keyword>
<evidence type="ECO:0000259" key="6">
    <source>
        <dbReference type="PROSITE" id="PS50853"/>
    </source>
</evidence>
<name>A0A9X0D1Y8_9CNID</name>
<evidence type="ECO:0000256" key="4">
    <source>
        <dbReference type="ARBA" id="ARBA00023170"/>
    </source>
</evidence>
<evidence type="ECO:0000256" key="2">
    <source>
        <dbReference type="ARBA" id="ARBA00022737"/>
    </source>
</evidence>
<evidence type="ECO:0000256" key="5">
    <source>
        <dbReference type="ARBA" id="ARBA00023180"/>
    </source>
</evidence>
<comment type="caution">
    <text evidence="7">The sequence shown here is derived from an EMBL/GenBank/DDBJ whole genome shotgun (WGS) entry which is preliminary data.</text>
</comment>
<feature type="domain" description="Fibronectin type-III" evidence="6">
    <location>
        <begin position="1"/>
        <end position="48"/>
    </location>
</feature>
<dbReference type="GO" id="GO:0019955">
    <property type="term" value="F:cytokine binding"/>
    <property type="evidence" value="ECO:0007669"/>
    <property type="project" value="TreeGrafter"/>
</dbReference>
<reference evidence="7" key="1">
    <citation type="submission" date="2023-01" db="EMBL/GenBank/DDBJ databases">
        <title>Genome assembly of the deep-sea coral Lophelia pertusa.</title>
        <authorList>
            <person name="Herrera S."/>
            <person name="Cordes E."/>
        </authorList>
    </citation>
    <scope>NUCLEOTIDE SEQUENCE</scope>
    <source>
        <strain evidence="7">USNM1676648</strain>
        <tissue evidence="7">Polyp</tissue>
    </source>
</reference>
<dbReference type="PROSITE" id="PS50853">
    <property type="entry name" value="FN3"/>
    <property type="match status" value="2"/>
</dbReference>
<dbReference type="GO" id="GO:0009897">
    <property type="term" value="C:external side of plasma membrane"/>
    <property type="evidence" value="ECO:0007669"/>
    <property type="project" value="TreeGrafter"/>
</dbReference>